<gene>
    <name evidence="9" type="ORF">ENU91_06415</name>
</gene>
<dbReference type="GO" id="GO:0004521">
    <property type="term" value="F:RNA endonuclease activity"/>
    <property type="evidence" value="ECO:0007669"/>
    <property type="project" value="InterPro"/>
</dbReference>
<comment type="similarity">
    <text evidence="5">Belongs to the YicC/YloC family.</text>
</comment>
<organism evidence="9">
    <name type="scientific">Thermodesulfobacterium geofontis</name>
    <dbReference type="NCBI Taxonomy" id="1295609"/>
    <lineage>
        <taxon>Bacteria</taxon>
        <taxon>Pseudomonadati</taxon>
        <taxon>Thermodesulfobacteriota</taxon>
        <taxon>Thermodesulfobacteria</taxon>
        <taxon>Thermodesulfobacteriales</taxon>
        <taxon>Thermodesulfobacteriaceae</taxon>
        <taxon>Thermodesulfobacterium</taxon>
    </lineage>
</organism>
<keyword evidence="4" id="KW-0378">Hydrolase</keyword>
<evidence type="ECO:0000313" key="9">
    <source>
        <dbReference type="EMBL" id="HGU16264.1"/>
    </source>
</evidence>
<evidence type="ECO:0000259" key="7">
    <source>
        <dbReference type="Pfam" id="PF03755"/>
    </source>
</evidence>
<evidence type="ECO:0000256" key="3">
    <source>
        <dbReference type="ARBA" id="ARBA00022759"/>
    </source>
</evidence>
<comment type="cofactor">
    <cofactor evidence="1">
        <name>a divalent metal cation</name>
        <dbReference type="ChEBI" id="CHEBI:60240"/>
    </cofactor>
</comment>
<accession>A0A7V4JR94</accession>
<dbReference type="EMBL" id="DTEI01000112">
    <property type="protein sequence ID" value="HGU16264.1"/>
    <property type="molecule type" value="Genomic_DNA"/>
</dbReference>
<dbReference type="InterPro" id="IPR005229">
    <property type="entry name" value="YicC/YloC-like"/>
</dbReference>
<dbReference type="InterPro" id="IPR013551">
    <property type="entry name" value="YicC-like_C"/>
</dbReference>
<keyword evidence="2" id="KW-0540">Nuclease</keyword>
<dbReference type="InterPro" id="IPR013527">
    <property type="entry name" value="YicC-like_N"/>
</dbReference>
<proteinExistence type="inferred from homology"/>
<evidence type="ECO:0000256" key="1">
    <source>
        <dbReference type="ARBA" id="ARBA00001968"/>
    </source>
</evidence>
<protein>
    <submittedName>
        <fullName evidence="9">YicC family protein</fullName>
    </submittedName>
</protein>
<keyword evidence="6" id="KW-0175">Coiled coil</keyword>
<reference evidence="9" key="1">
    <citation type="journal article" date="2020" name="mSystems">
        <title>Genome- and Community-Level Interaction Insights into Carbon Utilization and Element Cycling Functions of Hydrothermarchaeota in Hydrothermal Sediment.</title>
        <authorList>
            <person name="Zhou Z."/>
            <person name="Liu Y."/>
            <person name="Xu W."/>
            <person name="Pan J."/>
            <person name="Luo Z.H."/>
            <person name="Li M."/>
        </authorList>
    </citation>
    <scope>NUCLEOTIDE SEQUENCE [LARGE SCALE GENOMIC DNA]</scope>
    <source>
        <strain evidence="9">SpSt-711</strain>
    </source>
</reference>
<name>A0A7V4JR94_9BACT</name>
<feature type="domain" description="Endoribonuclease YicC-like C-terminal" evidence="8">
    <location>
        <begin position="172"/>
        <end position="292"/>
    </location>
</feature>
<comment type="caution">
    <text evidence="9">The sequence shown here is derived from an EMBL/GenBank/DDBJ whole genome shotgun (WGS) entry which is preliminary data.</text>
</comment>
<feature type="coiled-coil region" evidence="6">
    <location>
        <begin position="158"/>
        <end position="204"/>
    </location>
</feature>
<evidence type="ECO:0000256" key="2">
    <source>
        <dbReference type="ARBA" id="ARBA00022722"/>
    </source>
</evidence>
<evidence type="ECO:0000256" key="5">
    <source>
        <dbReference type="ARBA" id="ARBA00035648"/>
    </source>
</evidence>
<dbReference type="PANTHER" id="PTHR30636">
    <property type="entry name" value="UPF0701 PROTEIN YICC"/>
    <property type="match status" value="1"/>
</dbReference>
<dbReference type="Pfam" id="PF03755">
    <property type="entry name" value="YicC-like_N"/>
    <property type="match status" value="1"/>
</dbReference>
<keyword evidence="3" id="KW-0255">Endonuclease</keyword>
<evidence type="ECO:0000256" key="6">
    <source>
        <dbReference type="SAM" id="Coils"/>
    </source>
</evidence>
<dbReference type="PANTHER" id="PTHR30636:SF3">
    <property type="entry name" value="UPF0701 PROTEIN YICC"/>
    <property type="match status" value="1"/>
</dbReference>
<evidence type="ECO:0000259" key="8">
    <source>
        <dbReference type="Pfam" id="PF08340"/>
    </source>
</evidence>
<dbReference type="GO" id="GO:0016787">
    <property type="term" value="F:hydrolase activity"/>
    <property type="evidence" value="ECO:0007669"/>
    <property type="project" value="UniProtKB-KW"/>
</dbReference>
<sequence length="293" mass="34720">MESMTGFGKGVFQSDNYTITVYAKSLNSKYLDISLKLPKRYTFLEEKIRKFVSQEFKRGKIEIQVKCIGTELSQKEILIDTELAKNLKTSLNLLKSELGFDEPLTFSDFLKFREYLLLEEKEEELDKLWEEIYPPLSKALEELKASRLKEGGNLKNILKIYLEKLKEETLKIEELKEKTIKESREKLKSRIDKLFKEFNLYEIDENRFYQELVYILDKFDFTEELDRLKVHISHFENAMEEEDCGKKLDFICQEMFREINTLSNKAQSSEISIIAVKIKELIENLREQIQNIA</sequence>
<dbReference type="NCBIfam" id="TIGR00255">
    <property type="entry name" value="YicC/YloC family endoribonuclease"/>
    <property type="match status" value="1"/>
</dbReference>
<feature type="domain" description="Endoribonuclease YicC-like N-terminal" evidence="7">
    <location>
        <begin position="1"/>
        <end position="155"/>
    </location>
</feature>
<dbReference type="Pfam" id="PF08340">
    <property type="entry name" value="YicC-like_C"/>
    <property type="match status" value="1"/>
</dbReference>
<evidence type="ECO:0000256" key="4">
    <source>
        <dbReference type="ARBA" id="ARBA00022801"/>
    </source>
</evidence>
<dbReference type="AlphaFoldDB" id="A0A7V4JR94"/>